<evidence type="ECO:0000313" key="3">
    <source>
        <dbReference type="EMBL" id="GMR58036.1"/>
    </source>
</evidence>
<gene>
    <name evidence="3" type="ORF">PMAYCL1PPCAC_28231</name>
</gene>
<feature type="compositionally biased region" description="Polar residues" evidence="2">
    <location>
        <begin position="87"/>
        <end position="107"/>
    </location>
</feature>
<feature type="compositionally biased region" description="Basic and acidic residues" evidence="2">
    <location>
        <begin position="9"/>
        <end position="25"/>
    </location>
</feature>
<feature type="compositionally biased region" description="Basic and acidic residues" evidence="2">
    <location>
        <begin position="1516"/>
        <end position="1542"/>
    </location>
</feature>
<feature type="compositionally biased region" description="Acidic residues" evidence="2">
    <location>
        <begin position="2914"/>
        <end position="2924"/>
    </location>
</feature>
<feature type="compositionally biased region" description="Basic residues" evidence="2">
    <location>
        <begin position="2105"/>
        <end position="2115"/>
    </location>
</feature>
<feature type="compositionally biased region" description="Acidic residues" evidence="2">
    <location>
        <begin position="2433"/>
        <end position="2447"/>
    </location>
</feature>
<feature type="region of interest" description="Disordered" evidence="2">
    <location>
        <begin position="1"/>
        <end position="268"/>
    </location>
</feature>
<feature type="compositionally biased region" description="Basic and acidic residues" evidence="2">
    <location>
        <begin position="2269"/>
        <end position="2278"/>
    </location>
</feature>
<feature type="region of interest" description="Disordered" evidence="2">
    <location>
        <begin position="2408"/>
        <end position="2534"/>
    </location>
</feature>
<feature type="coiled-coil region" evidence="1">
    <location>
        <begin position="2662"/>
        <end position="2689"/>
    </location>
</feature>
<name>A0AAN5ICX0_9BILA</name>
<evidence type="ECO:0000256" key="1">
    <source>
        <dbReference type="SAM" id="Coils"/>
    </source>
</evidence>
<feature type="compositionally biased region" description="Polar residues" evidence="2">
    <location>
        <begin position="436"/>
        <end position="445"/>
    </location>
</feature>
<feature type="region of interest" description="Disordered" evidence="2">
    <location>
        <begin position="733"/>
        <end position="842"/>
    </location>
</feature>
<feature type="region of interest" description="Disordered" evidence="2">
    <location>
        <begin position="2359"/>
        <end position="2380"/>
    </location>
</feature>
<dbReference type="Proteomes" id="UP001328107">
    <property type="component" value="Unassembled WGS sequence"/>
</dbReference>
<reference evidence="4" key="1">
    <citation type="submission" date="2022-10" db="EMBL/GenBank/DDBJ databases">
        <title>Genome assembly of Pristionchus species.</title>
        <authorList>
            <person name="Yoshida K."/>
            <person name="Sommer R.J."/>
        </authorList>
    </citation>
    <scope>NUCLEOTIDE SEQUENCE [LARGE SCALE GENOMIC DNA]</scope>
    <source>
        <strain evidence="4">RS5460</strain>
    </source>
</reference>
<feature type="region of interest" description="Disordered" evidence="2">
    <location>
        <begin position="2269"/>
        <end position="2289"/>
    </location>
</feature>
<feature type="region of interest" description="Disordered" evidence="2">
    <location>
        <begin position="2914"/>
        <end position="2998"/>
    </location>
</feature>
<dbReference type="PANTHER" id="PTHR24216:SF65">
    <property type="entry name" value="PAXILLIN-LIKE PROTEIN 1"/>
    <property type="match status" value="1"/>
</dbReference>
<feature type="compositionally biased region" description="Basic and acidic residues" evidence="2">
    <location>
        <begin position="833"/>
        <end position="842"/>
    </location>
</feature>
<feature type="coiled-coil region" evidence="1">
    <location>
        <begin position="1381"/>
        <end position="1419"/>
    </location>
</feature>
<comment type="caution">
    <text evidence="3">The sequence shown here is derived from an EMBL/GenBank/DDBJ whole genome shotgun (WGS) entry which is preliminary data.</text>
</comment>
<evidence type="ECO:0000313" key="4">
    <source>
        <dbReference type="Proteomes" id="UP001328107"/>
    </source>
</evidence>
<feature type="region of interest" description="Disordered" evidence="2">
    <location>
        <begin position="1179"/>
        <end position="1222"/>
    </location>
</feature>
<dbReference type="PANTHER" id="PTHR24216">
    <property type="entry name" value="PAXILLIN-RELATED"/>
    <property type="match status" value="1"/>
</dbReference>
<feature type="compositionally biased region" description="Basic and acidic residues" evidence="2">
    <location>
        <begin position="2091"/>
        <end position="2103"/>
    </location>
</feature>
<keyword evidence="4" id="KW-1185">Reference proteome</keyword>
<feature type="region of interest" description="Disordered" evidence="2">
    <location>
        <begin position="399"/>
        <end position="585"/>
    </location>
</feature>
<feature type="compositionally biased region" description="Basic and acidic residues" evidence="2">
    <location>
        <begin position="573"/>
        <end position="585"/>
    </location>
</feature>
<feature type="region of interest" description="Disordered" evidence="2">
    <location>
        <begin position="1346"/>
        <end position="1369"/>
    </location>
</feature>
<feature type="region of interest" description="Disordered" evidence="2">
    <location>
        <begin position="282"/>
        <end position="383"/>
    </location>
</feature>
<feature type="compositionally biased region" description="Low complexity" evidence="2">
    <location>
        <begin position="235"/>
        <end position="254"/>
    </location>
</feature>
<feature type="compositionally biased region" description="Basic and acidic residues" evidence="2">
    <location>
        <begin position="1595"/>
        <end position="1604"/>
    </location>
</feature>
<feature type="compositionally biased region" description="Basic and acidic residues" evidence="2">
    <location>
        <begin position="333"/>
        <end position="359"/>
    </location>
</feature>
<protein>
    <submittedName>
        <fullName evidence="3">Uncharacterized protein</fullName>
    </submittedName>
</protein>
<feature type="compositionally biased region" description="Basic and acidic residues" evidence="2">
    <location>
        <begin position="2156"/>
        <end position="2165"/>
    </location>
</feature>
<feature type="region of interest" description="Disordered" evidence="2">
    <location>
        <begin position="2083"/>
        <end position="2120"/>
    </location>
</feature>
<sequence length="2998" mass="335092">DDSSSNDELPSRESSEKDANTEKTPSKPAPPMPKIAPPKTRNRSPTPVLDTSDSDNPEGDIAASRKPKLSKTPEPPNESTPPSKESGQPSSASKTESADKSSISTPSFKPLAASTPKPLKVQAPGASGAKSYGVAGAVRVSQTTVKGVRKTQVGEREFYDKYPWLKPSQPSALAASETTSEPQSAADPSPPKPLSQGPLPGPQSLRPGVPPRSGVAGTPANRPANRPAPRPYATPGTRPGPSSGPSRMGGPQRPTGSASATPVTSYRDLAKPYNVTRLGALSKMQPAPGVTVSSPALPVLQKLQNEDGEGASGTSSSTPRNKLWKKPWSEMSASERLEQRKLDMQAMQDKDAQEEDRRRTAYPRPPPTTVAPTSVLSRGGQRGISDELVRRFMETASHNAEAWRDEGGGGGNRDSGGQSASDMLQYQLKPFKRDQPSTSNDSTPKQPAYYRMSKNDPFAPPAKKPFDPYAQKKKRMRYNEKKAAAGKSPEKGKKGGETGEGAAEGEERPNDENNVFNDFNDDFGGGEMSDHGGEGSGVRDGGANVSSSIIDVGSPVKGMNVKKEGLDGSQLKVKNENDQDSRRKELLTPSMKQLYSEEMAALAREKAEFERQLMEKMSKDQEKLPALPSLSQLQSNLRDKPDDLKSAMDRLVDNMKRIGSTDDSSDAPQGELTMHLNKMMDTMKKDVFLGTVRTEVYEAEGDMFAEAAYTYVKTSNMTKLREEDYARGQLLAKAARQEREQRRARTEKKRDDQRRTKMLLGAMQPKARISKKALSKLTEAQRLRRSLPAPRTPPGSPSRKGRTSRPVSTAGSRDATPDRLPQAVTPPGSPPPFDEKSKRASGKRLEVCLDDSFDMPFDESEGDLRKQLKLEEDRKKRDLQSQQRGYEFALQRVKETEKPVEQRRTWNSFPPQFPGPSTLLRDPRSIQSDNKMKKLMRLSNDFAKPVEQLSDDDLLSPIKSGPSILSRGGVQAKQRGFGVKSVPPVDSSFADAGWETPLDLLLREEQEEEEALSRMGKKAVEEQREALAKERQQEFLRLLKEQEETNRLTMRGRKAVEEQRAALEKERLQRKLSPRSRLSVKEKMRTERVTEQRCMEDIESSTAVFEELFNSLTEGNLTEKEKEMSINKAINRAGDMLDQLESAMRVEQRVFHTPSILSDVAAEPVVVLEDDDDDEDVVLKSKRSHHRSESVAPALTAEGEEGEIAEASSSAAPPTLDAQPSVATTPSAVAGKMRNPGEIIPLTAEQKKMITMRLSSLWKMSEELPSHIKAMARRAMPSMDALKAKTILDLRARIVAAERLKEKYHSRRASLKAQQQRNLFEEFRTKHEDQVFDKMLQKMIDDQTEIRESKPEESMQVDEETPQASMQQKMKDMSKFELSYHEKKERLRKEDEIRREELRAQAKKRAIEERRKEEETNRKRDHQRSVLGGVVVSLKSGERLSMFMSEVRRVDPPTDPEAAATERKKVLIRKELTVKERESLILAEFYDYWRGKKSNWNATKTSMEMIEKYTIVEMNDDLKKGAFPATEKRSEETGKDKEREGGEEQPGTSEKASPADASIAKEGGEEQPGTSEESTPADASKEKAGGEGAAVPPSEEMKQPHEMDQEVKLVYNRWRQTRKMAREVRLNTGTVVDEVELEEVEVPEGMASEECEDTRPYHAKGVPIEVKKDEVSDRMLRAWASYPVNTPERDFVRQLGEKQRILRKHARGEKLTSIEKKFLTMELVPPKSDNSSPKKGFPVIYEDTNKSVYGRRKGPLREGRNRKVAITRLPDGGTRVHFVPLSKYRSTPRAPVDPDAQAVKACMADMLKQLCGDDEEEGDVDALEVSSTSTPPPCFDGPSDNEVEELITVTPKTPRGGASHRRKQKFPTIMRTVPGAAGKVKTIIWTPASKTFLLDTTSASTPQKDQDTPKKQTIFVLPPKKRALTASAPAAPKTDEEIVRQVVDRLVKDTCAEEAPPAKKNSWVWKPVPKKSVSTGASAVSPSPGQKEIFLKPAAAKLPSKLIIPKTPLMPRSAPVPRKRDAVRDVVEHMVRIVCAQLHPLGASEPQKIVRRIVVPGQKKDGSDAREEEAIVLASDADDDIVEVEDDDGEDSRARARTDDSSVKGRQKVMRKKRKQPMESFIDSDEEDIIFEKEKKKKDKPIILRLNDPIRIPERKEETVKKRSEFIPSTRAQKSKDGSSSATLATAIKEALEKKKEGAGDSVVQLDQSSDEENIAEVIDDKLGWIDCLRLVEEADGGGATRGMRKIKKKMDKMERRWLAVDAATARKLDEQRKKEGEPSTGRTVVVKGARTGEVKRVFTTKSGKKIVLKPRKLAEEGKKGEGEKDVGRRTIVLKGAKTEAVPKKRYFITRAGKKIYLKPKNPLDEGKNAPVTTTTPPTSLRKVLAAASKSGSFKGATATATAIPGREFKFRPVGMPKLAIPQEKGKERIENAPEDAPDLSLFDDDSISTKPSKRVVEKKEERKRRAGDDEERPAVSSPKKKKYQILDKDEAPAAAPATPRTPSILRSATQKSAAIRSRSPVKTPAAAPVSSTPRVMTLTEREKAELIEQEKEKQKKKQEWEIRQNEASISQQKAQIEMQKKLLAEVRKEMVKTFENADRTNKLVEQTRRAMIGECTDFGEYRKLVDAREKLMNTLYEQTMEKMKSTVAAEETRRRFFENYRRKAIRREKTLIKEVEHAKEQLDKAHQKQLESGLTKKAPLCPVPFTKAPLRSRNNRFNFVLEAVKRVFGDGVEGDEELEKEQVKAIIDKLQRKFSIPATMTVEQDREFCADHEIGYRKRINMKKFLAKLGLDFFCSQRSFDKVRRELGEADGTEETEMIVKRERKERKGRKEKEGGGKRMIDPREISLGRSRMEEDEASDVDIEEILVDEDFNIIEGRNQTVITDGEMSGAERERAERRYNMERFAGARMITSDEDYVEESDPDQPGPSSRYIPIPARFASVTGRSAPLPPPSAQSSHYLHGPPILQPVQQRPRHLPLQHTERRGRGGARVRGGHNQ</sequence>
<proteinExistence type="predicted"/>
<feature type="compositionally biased region" description="Basic and acidic residues" evidence="2">
    <location>
        <begin position="477"/>
        <end position="497"/>
    </location>
</feature>
<feature type="compositionally biased region" description="Pro residues" evidence="2">
    <location>
        <begin position="27"/>
        <end position="36"/>
    </location>
</feature>
<feature type="region of interest" description="Disordered" evidence="2">
    <location>
        <begin position="1514"/>
        <end position="1604"/>
    </location>
</feature>
<feature type="non-terminal residue" evidence="3">
    <location>
        <position position="1"/>
    </location>
</feature>
<feature type="coiled-coil region" evidence="1">
    <location>
        <begin position="2537"/>
        <end position="2590"/>
    </location>
</feature>
<organism evidence="3 4">
    <name type="scientific">Pristionchus mayeri</name>
    <dbReference type="NCBI Taxonomy" id="1317129"/>
    <lineage>
        <taxon>Eukaryota</taxon>
        <taxon>Metazoa</taxon>
        <taxon>Ecdysozoa</taxon>
        <taxon>Nematoda</taxon>
        <taxon>Chromadorea</taxon>
        <taxon>Rhabditida</taxon>
        <taxon>Rhabditina</taxon>
        <taxon>Diplogasteromorpha</taxon>
        <taxon>Diplogasteroidea</taxon>
        <taxon>Neodiplogasteridae</taxon>
        <taxon>Pristionchus</taxon>
    </lineage>
</organism>
<accession>A0AAN5ICX0</accession>
<evidence type="ECO:0000256" key="2">
    <source>
        <dbReference type="SAM" id="MobiDB-lite"/>
    </source>
</evidence>
<dbReference type="EMBL" id="BTRK01000006">
    <property type="protein sequence ID" value="GMR58036.1"/>
    <property type="molecule type" value="Genomic_DNA"/>
</dbReference>
<feature type="region of interest" description="Disordered" evidence="2">
    <location>
        <begin position="2156"/>
        <end position="2182"/>
    </location>
</feature>
<feature type="region of interest" description="Disordered" evidence="2">
    <location>
        <begin position="899"/>
        <end position="924"/>
    </location>
</feature>
<feature type="compositionally biased region" description="Polar residues" evidence="2">
    <location>
        <begin position="255"/>
        <end position="264"/>
    </location>
</feature>
<feature type="compositionally biased region" description="Basic residues" evidence="2">
    <location>
        <begin position="2987"/>
        <end position="2998"/>
    </location>
</feature>
<keyword evidence="1" id="KW-0175">Coiled coil</keyword>
<feature type="coiled-coil region" evidence="1">
    <location>
        <begin position="592"/>
        <end position="619"/>
    </location>
</feature>
<feature type="compositionally biased region" description="Basic and acidic residues" evidence="2">
    <location>
        <begin position="735"/>
        <end position="755"/>
    </location>
</feature>
<feature type="compositionally biased region" description="Polar residues" evidence="2">
    <location>
        <begin position="168"/>
        <end position="183"/>
    </location>
</feature>
<feature type="compositionally biased region" description="Low complexity" evidence="2">
    <location>
        <begin position="2493"/>
        <end position="2503"/>
    </location>
</feature>